<keyword evidence="2" id="KW-0732">Signal</keyword>
<gene>
    <name evidence="5" type="primary">LOC100211198</name>
</gene>
<keyword evidence="4" id="KW-1185">Reference proteome</keyword>
<comment type="caution">
    <text evidence="1">Lacks conserved residue(s) required for the propagation of feature annotation.</text>
</comment>
<feature type="domain" description="ShKT" evidence="3">
    <location>
        <begin position="24"/>
        <end position="57"/>
    </location>
</feature>
<dbReference type="Proteomes" id="UP001652625">
    <property type="component" value="Chromosome 01"/>
</dbReference>
<evidence type="ECO:0000313" key="4">
    <source>
        <dbReference type="Proteomes" id="UP001652625"/>
    </source>
</evidence>
<feature type="domain" description="ShKT" evidence="3">
    <location>
        <begin position="76"/>
        <end position="109"/>
    </location>
</feature>
<feature type="signal peptide" evidence="2">
    <location>
        <begin position="1"/>
        <end position="21"/>
    </location>
</feature>
<dbReference type="RefSeq" id="XP_065645121.1">
    <property type="nucleotide sequence ID" value="XM_065789049.1"/>
</dbReference>
<name>A0ABM4B8D9_HYDVU</name>
<evidence type="ECO:0000259" key="3">
    <source>
        <dbReference type="PROSITE" id="PS51670"/>
    </source>
</evidence>
<accession>A0ABM4B8D9</accession>
<reference evidence="5" key="2">
    <citation type="submission" date="2025-08" db="UniProtKB">
        <authorList>
            <consortium name="RefSeq"/>
        </authorList>
    </citation>
    <scope>IDENTIFICATION</scope>
</reference>
<dbReference type="InterPro" id="IPR003582">
    <property type="entry name" value="ShKT_dom"/>
</dbReference>
<dbReference type="Pfam" id="PF01549">
    <property type="entry name" value="ShK"/>
    <property type="match status" value="3"/>
</dbReference>
<organism evidence="4 5">
    <name type="scientific">Hydra vulgaris</name>
    <name type="common">Hydra</name>
    <name type="synonym">Hydra attenuata</name>
    <dbReference type="NCBI Taxonomy" id="6087"/>
    <lineage>
        <taxon>Eukaryota</taxon>
        <taxon>Metazoa</taxon>
        <taxon>Cnidaria</taxon>
        <taxon>Hydrozoa</taxon>
        <taxon>Hydroidolina</taxon>
        <taxon>Anthoathecata</taxon>
        <taxon>Aplanulata</taxon>
        <taxon>Hydridae</taxon>
        <taxon>Hydra</taxon>
    </lineage>
</organism>
<proteinExistence type="predicted"/>
<protein>
    <submittedName>
        <fullName evidence="5">Tyrosinase-like protein tyr-3</fullName>
    </submittedName>
</protein>
<dbReference type="GeneID" id="100211198"/>
<feature type="domain" description="ShKT" evidence="3">
    <location>
        <begin position="136"/>
        <end position="169"/>
    </location>
</feature>
<evidence type="ECO:0000313" key="5">
    <source>
        <dbReference type="RefSeq" id="XP_065645121.1"/>
    </source>
</evidence>
<evidence type="ECO:0000256" key="2">
    <source>
        <dbReference type="SAM" id="SignalP"/>
    </source>
</evidence>
<feature type="chain" id="PRO_5047203084" evidence="2">
    <location>
        <begin position="22"/>
        <end position="171"/>
    </location>
</feature>
<reference evidence="4" key="1">
    <citation type="submission" date="2025-05" db="UniProtKB">
        <authorList>
            <consortium name="RefSeq"/>
        </authorList>
    </citation>
    <scope>NUCLEOTIDE SEQUENCE [LARGE SCALE GENOMIC DNA]</scope>
</reference>
<dbReference type="PROSITE" id="PS51670">
    <property type="entry name" value="SHKT"/>
    <property type="match status" value="3"/>
</dbReference>
<evidence type="ECO:0000256" key="1">
    <source>
        <dbReference type="PROSITE-ProRule" id="PRU01005"/>
    </source>
</evidence>
<sequence>MTKLIIASLLFLILTVGNSFGEECKDTNEWCHYHTRYGACNFNEFTKTVCKKSCGLCDNPTSNDVLIEDLRDESECKDTNEWCHYHIRYGACHFNEFTKTACKKSCGLCNNPTSNDVLVNLSNESRDVNLSDETDCKDTNDWCHYLTRYGACNFNDYTKEVCKKSCNLCKS</sequence>
<dbReference type="SMART" id="SM00254">
    <property type="entry name" value="ShKT"/>
    <property type="match status" value="3"/>
</dbReference>